<evidence type="ECO:0000313" key="2">
    <source>
        <dbReference type="Proteomes" id="UP001432322"/>
    </source>
</evidence>
<feature type="non-terminal residue" evidence="1">
    <location>
        <position position="272"/>
    </location>
</feature>
<protein>
    <recommendedName>
        <fullName evidence="3">F-box domain-containing protein</fullName>
    </recommendedName>
</protein>
<reference evidence="1" key="1">
    <citation type="submission" date="2023-10" db="EMBL/GenBank/DDBJ databases">
        <title>Genome assembly of Pristionchus species.</title>
        <authorList>
            <person name="Yoshida K."/>
            <person name="Sommer R.J."/>
        </authorList>
    </citation>
    <scope>NUCLEOTIDE SEQUENCE</scope>
    <source>
        <strain evidence="1">RS5133</strain>
    </source>
</reference>
<organism evidence="1 2">
    <name type="scientific">Pristionchus fissidentatus</name>
    <dbReference type="NCBI Taxonomy" id="1538716"/>
    <lineage>
        <taxon>Eukaryota</taxon>
        <taxon>Metazoa</taxon>
        <taxon>Ecdysozoa</taxon>
        <taxon>Nematoda</taxon>
        <taxon>Chromadorea</taxon>
        <taxon>Rhabditida</taxon>
        <taxon>Rhabditina</taxon>
        <taxon>Diplogasteromorpha</taxon>
        <taxon>Diplogasteroidea</taxon>
        <taxon>Neodiplogasteridae</taxon>
        <taxon>Pristionchus</taxon>
    </lineage>
</organism>
<gene>
    <name evidence="1" type="ORF">PFISCL1PPCAC_21883</name>
</gene>
<evidence type="ECO:0008006" key="3">
    <source>
        <dbReference type="Google" id="ProtNLM"/>
    </source>
</evidence>
<accession>A0AAV5WEY3</accession>
<dbReference type="AlphaFoldDB" id="A0AAV5WEY3"/>
<dbReference type="Proteomes" id="UP001432322">
    <property type="component" value="Unassembled WGS sequence"/>
</dbReference>
<evidence type="ECO:0000313" key="1">
    <source>
        <dbReference type="EMBL" id="GMT30589.1"/>
    </source>
</evidence>
<proteinExistence type="predicted"/>
<name>A0AAV5WEY3_9BILA</name>
<comment type="caution">
    <text evidence="1">The sequence shown here is derived from an EMBL/GenBank/DDBJ whole genome shotgun (WGS) entry which is preliminary data.</text>
</comment>
<keyword evidence="2" id="KW-1185">Reference proteome</keyword>
<dbReference type="EMBL" id="BTSY01000005">
    <property type="protein sequence ID" value="GMT30589.1"/>
    <property type="molecule type" value="Genomic_DNA"/>
</dbReference>
<sequence>MAEFKCSRYHSSKIFKTSLGRILDRFREVYDKCEFGALKLEISRDSHMTIYREIIESCTKIPCTDLFVIEFPILDLPHDLSAKILSYLGSRELAFCLQSLALDKVHAEWNKDQTIEYMDITVNASDFGNETYFREFIELCIGIRCTYLFYIQSADKFTDKDLREMLSNKKDIKIGMRSDEITPAGLFAVWEDLLDGKFDGLSIRVNKSVANELFDRIRRKSLNKYYSLSQAEGYGRVDRSKRYEIWRDSSKNAIGMSRIYDDRPWESKKYSN</sequence>